<keyword evidence="3" id="KW-0378">Hydrolase</keyword>
<keyword evidence="3" id="KW-0645">Protease</keyword>
<protein>
    <submittedName>
        <fullName evidence="3">CPBP family intramembrane metalloprotease</fullName>
    </submittedName>
</protein>
<dbReference type="GO" id="GO:0008237">
    <property type="term" value="F:metallopeptidase activity"/>
    <property type="evidence" value="ECO:0007669"/>
    <property type="project" value="UniProtKB-KW"/>
</dbReference>
<dbReference type="EMBL" id="JAARPY010000006">
    <property type="protein sequence ID" value="MBC1398779.1"/>
    <property type="molecule type" value="Genomic_DNA"/>
</dbReference>
<feature type="transmembrane region" description="Helical" evidence="1">
    <location>
        <begin position="56"/>
        <end position="78"/>
    </location>
</feature>
<dbReference type="InterPro" id="IPR003675">
    <property type="entry name" value="Rce1/LyrA-like_dom"/>
</dbReference>
<dbReference type="InterPro" id="IPR052710">
    <property type="entry name" value="CAAX_protease"/>
</dbReference>
<evidence type="ECO:0000259" key="2">
    <source>
        <dbReference type="Pfam" id="PF02517"/>
    </source>
</evidence>
<dbReference type="GO" id="GO:0004175">
    <property type="term" value="F:endopeptidase activity"/>
    <property type="evidence" value="ECO:0007669"/>
    <property type="project" value="UniProtKB-ARBA"/>
</dbReference>
<keyword evidence="1" id="KW-1133">Transmembrane helix</keyword>
<reference evidence="3 4" key="1">
    <citation type="submission" date="2020-03" db="EMBL/GenBank/DDBJ databases">
        <title>Soil Listeria distribution.</title>
        <authorList>
            <person name="Liao J."/>
            <person name="Wiedmann M."/>
        </authorList>
    </citation>
    <scope>NUCLEOTIDE SEQUENCE [LARGE SCALE GENOMIC DNA]</scope>
    <source>
        <strain evidence="3 4">FSL L7-1645</strain>
    </source>
</reference>
<accession>A0A841YES9</accession>
<feature type="transmembrane region" description="Helical" evidence="1">
    <location>
        <begin position="98"/>
        <end position="118"/>
    </location>
</feature>
<dbReference type="Proteomes" id="UP000571128">
    <property type="component" value="Unassembled WGS sequence"/>
</dbReference>
<dbReference type="Pfam" id="PF02517">
    <property type="entry name" value="Rce1-like"/>
    <property type="match status" value="1"/>
</dbReference>
<dbReference type="PANTHER" id="PTHR36435">
    <property type="entry name" value="SLR1288 PROTEIN"/>
    <property type="match status" value="1"/>
</dbReference>
<keyword evidence="1" id="KW-0472">Membrane</keyword>
<keyword evidence="3" id="KW-0482">Metalloprotease</keyword>
<dbReference type="GO" id="GO:0006508">
    <property type="term" value="P:proteolysis"/>
    <property type="evidence" value="ECO:0007669"/>
    <property type="project" value="UniProtKB-KW"/>
</dbReference>
<dbReference type="RefSeq" id="WP_007547348.1">
    <property type="nucleotide sequence ID" value="NZ_JAARPY010000006.1"/>
</dbReference>
<dbReference type="GO" id="GO:0080120">
    <property type="term" value="P:CAAX-box protein maturation"/>
    <property type="evidence" value="ECO:0007669"/>
    <property type="project" value="UniProtKB-ARBA"/>
</dbReference>
<dbReference type="PANTHER" id="PTHR36435:SF1">
    <property type="entry name" value="CAAX AMINO TERMINAL PROTEASE FAMILY PROTEIN"/>
    <property type="match status" value="1"/>
</dbReference>
<name>A0A841YES9_9LIST</name>
<keyword evidence="1" id="KW-0812">Transmembrane</keyword>
<feature type="transmembrane region" description="Helical" evidence="1">
    <location>
        <begin position="165"/>
        <end position="185"/>
    </location>
</feature>
<evidence type="ECO:0000313" key="3">
    <source>
        <dbReference type="EMBL" id="MBC1398779.1"/>
    </source>
</evidence>
<evidence type="ECO:0000256" key="1">
    <source>
        <dbReference type="SAM" id="Phobius"/>
    </source>
</evidence>
<evidence type="ECO:0000313" key="4">
    <source>
        <dbReference type="Proteomes" id="UP000571128"/>
    </source>
</evidence>
<organism evidence="3 4">
    <name type="scientific">Listeria fleischmannii</name>
    <dbReference type="NCBI Taxonomy" id="1069827"/>
    <lineage>
        <taxon>Bacteria</taxon>
        <taxon>Bacillati</taxon>
        <taxon>Bacillota</taxon>
        <taxon>Bacilli</taxon>
        <taxon>Bacillales</taxon>
        <taxon>Listeriaceae</taxon>
        <taxon>Listeria</taxon>
    </lineage>
</organism>
<feature type="transmembrane region" description="Helical" evidence="1">
    <location>
        <begin position="133"/>
        <end position="153"/>
    </location>
</feature>
<feature type="transmembrane region" description="Helical" evidence="1">
    <location>
        <begin position="12"/>
        <end position="36"/>
    </location>
</feature>
<proteinExistence type="predicted"/>
<feature type="domain" description="CAAX prenyl protease 2/Lysostaphin resistance protein A-like" evidence="2">
    <location>
        <begin position="139"/>
        <end position="227"/>
    </location>
</feature>
<sequence>MIPVESYEKQPKAWLGIIWIVLYFILDIIGQFISIIPQVFNQVMTNSNTMTIDDFYMPWYINLTQAIAIGLVIFLAYLTHMRLFSFRPFSKKETLQALAIGIGTLLLSNVVEITISILNPDFNTANQTGIENVFSNSSMMTMFISVVILAPIAEETIFRGLLMGVVLRKFPKIAVIVSALLFTLLHIPTDILSFIIYFVMAFGLAFMYYKTRRLEACILLHFVNNLIAFFFMI</sequence>
<comment type="caution">
    <text evidence="3">The sequence shown here is derived from an EMBL/GenBank/DDBJ whole genome shotgun (WGS) entry which is preliminary data.</text>
</comment>
<dbReference type="AlphaFoldDB" id="A0A841YES9"/>
<gene>
    <name evidence="3" type="ORF">HB844_07855</name>
</gene>
<feature type="transmembrane region" description="Helical" evidence="1">
    <location>
        <begin position="191"/>
        <end position="209"/>
    </location>
</feature>